<reference evidence="2" key="1">
    <citation type="submission" date="2010-06" db="EMBL/GenBank/DDBJ databases">
        <authorList>
            <person name="Muzny D."/>
            <person name="Qin X."/>
            <person name="Buhay C."/>
            <person name="Dugan-Rocha S."/>
            <person name="Ding Y."/>
            <person name="Chen G."/>
            <person name="Hawes A."/>
            <person name="Holder M."/>
            <person name="Jhangiani S."/>
            <person name="Johnson A."/>
            <person name="Khan Z."/>
            <person name="Li Z."/>
            <person name="Liu W."/>
            <person name="Liu X."/>
            <person name="Perez L."/>
            <person name="Shen H."/>
            <person name="Wang Q."/>
            <person name="Watt J."/>
            <person name="Xi L."/>
            <person name="Xin Y."/>
            <person name="Zhou J."/>
            <person name="Deng J."/>
            <person name="Jiang H."/>
            <person name="Liu Y."/>
            <person name="Qu J."/>
            <person name="Song X.-Z."/>
            <person name="Zhang L."/>
            <person name="Villasana D."/>
            <person name="Johnson A."/>
            <person name="Liu J."/>
            <person name="Liyanage D."/>
            <person name="Lorensuhewa L."/>
            <person name="Robinson T."/>
            <person name="Song A."/>
            <person name="Song B.-B."/>
            <person name="Dinh H."/>
            <person name="Thornton R."/>
            <person name="Coyle M."/>
            <person name="Francisco L."/>
            <person name="Jackson L."/>
            <person name="Javaid M."/>
            <person name="Korchina V."/>
            <person name="Kovar C."/>
            <person name="Mata R."/>
            <person name="Mathew T."/>
            <person name="Ngo R."/>
            <person name="Nguyen L."/>
            <person name="Nguyen N."/>
            <person name="Okwuonu G."/>
            <person name="Ongeri F."/>
            <person name="Pham C."/>
            <person name="Simmons D."/>
            <person name="Wilczek-Boney K."/>
            <person name="Hale W."/>
            <person name="Jakkamsetti A."/>
            <person name="Pham P."/>
            <person name="Ruth R."/>
            <person name="San Lucas F."/>
            <person name="Warren J."/>
            <person name="Zhang J."/>
            <person name="Zhao Z."/>
            <person name="Zhou C."/>
            <person name="Zhu D."/>
            <person name="Lee S."/>
            <person name="Bess C."/>
            <person name="Blankenburg K."/>
            <person name="Forbes L."/>
            <person name="Fu Q."/>
            <person name="Gubbala S."/>
            <person name="Hirani K."/>
            <person name="Jayaseelan J.C."/>
            <person name="Lara F."/>
            <person name="Munidasa M."/>
            <person name="Palculict T."/>
            <person name="Patil S."/>
            <person name="Pu L.-L."/>
            <person name="Saada N."/>
            <person name="Tang L."/>
            <person name="Weissenberger G."/>
            <person name="Zhu Y."/>
            <person name="Hemphill L."/>
            <person name="Shang Y."/>
            <person name="Youmans B."/>
            <person name="Ayvaz T."/>
            <person name="Ross M."/>
            <person name="Santibanez J."/>
            <person name="Aqrawi P."/>
            <person name="Gross S."/>
            <person name="Joshi V."/>
            <person name="Fowler G."/>
            <person name="Nazareth L."/>
            <person name="Reid J."/>
            <person name="Worley K."/>
            <person name="Petrosino J."/>
            <person name="Highlander S."/>
            <person name="Gibbs R."/>
        </authorList>
    </citation>
    <scope>NUCLEOTIDE SEQUENCE [LARGE SCALE GENOMIC DNA]</scope>
    <source>
        <strain evidence="2">ATCC 33030</strain>
    </source>
</reference>
<dbReference type="RefSeq" id="WP_005291165.1">
    <property type="nucleotide sequence ID" value="NZ_CM000961.1"/>
</dbReference>
<feature type="transmembrane region" description="Helical" evidence="1">
    <location>
        <begin position="115"/>
        <end position="136"/>
    </location>
</feature>
<feature type="transmembrane region" description="Helical" evidence="1">
    <location>
        <begin position="265"/>
        <end position="285"/>
    </location>
</feature>
<comment type="caution">
    <text evidence="2">The sequence shown here is derived from an EMBL/GenBank/DDBJ whole genome shotgun (WGS) entry which is preliminary data.</text>
</comment>
<dbReference type="STRING" id="585529.HMPREF0291_12043"/>
<feature type="transmembrane region" description="Helical" evidence="1">
    <location>
        <begin position="88"/>
        <end position="109"/>
    </location>
</feature>
<dbReference type="Gene3D" id="1.20.1250.20">
    <property type="entry name" value="MFS general substrate transporter like domains"/>
    <property type="match status" value="1"/>
</dbReference>
<feature type="transmembrane region" description="Helical" evidence="1">
    <location>
        <begin position="325"/>
        <end position="344"/>
    </location>
</feature>
<keyword evidence="1" id="KW-0812">Transmembrane</keyword>
<feature type="transmembrane region" description="Helical" evidence="1">
    <location>
        <begin position="365"/>
        <end position="385"/>
    </location>
</feature>
<evidence type="ECO:0000313" key="2">
    <source>
        <dbReference type="EMBL" id="EFK54385.1"/>
    </source>
</evidence>
<accession>D7WE31</accession>
<keyword evidence="1" id="KW-0472">Membrane</keyword>
<keyword evidence="3" id="KW-1185">Reference proteome</keyword>
<dbReference type="Proteomes" id="UP000004208">
    <property type="component" value="Unassembled WGS sequence"/>
</dbReference>
<dbReference type="EMBL" id="ACLJ02000003">
    <property type="protein sequence ID" value="EFK54385.1"/>
    <property type="molecule type" value="Genomic_DNA"/>
</dbReference>
<dbReference type="eggNOG" id="COG2814">
    <property type="taxonomic scope" value="Bacteria"/>
</dbReference>
<name>D7WE31_9CORY</name>
<feature type="transmembrane region" description="Helical" evidence="1">
    <location>
        <begin position="391"/>
        <end position="410"/>
    </location>
</feature>
<evidence type="ECO:0000256" key="1">
    <source>
        <dbReference type="SAM" id="Phobius"/>
    </source>
</evidence>
<dbReference type="InterPro" id="IPR036259">
    <property type="entry name" value="MFS_trans_sf"/>
</dbReference>
<dbReference type="HOGENOM" id="CLU_051156_0_0_11"/>
<feature type="transmembrane region" description="Helical" evidence="1">
    <location>
        <begin position="157"/>
        <end position="176"/>
    </location>
</feature>
<feature type="transmembrane region" description="Helical" evidence="1">
    <location>
        <begin position="182"/>
        <end position="205"/>
    </location>
</feature>
<organism evidence="2 3">
    <name type="scientific">Corynebacterium genitalium ATCC 33030</name>
    <dbReference type="NCBI Taxonomy" id="585529"/>
    <lineage>
        <taxon>Bacteria</taxon>
        <taxon>Bacillati</taxon>
        <taxon>Actinomycetota</taxon>
        <taxon>Actinomycetes</taxon>
        <taxon>Mycobacteriales</taxon>
        <taxon>Corynebacteriaceae</taxon>
        <taxon>Corynebacterium</taxon>
    </lineage>
</organism>
<proteinExistence type="predicted"/>
<dbReference type="SUPFAM" id="SSF103473">
    <property type="entry name" value="MFS general substrate transporter"/>
    <property type="match status" value="1"/>
</dbReference>
<keyword evidence="1" id="KW-1133">Transmembrane helix</keyword>
<dbReference type="PANTHER" id="PTHR23526:SF2">
    <property type="entry name" value="MAJOR FACILITATOR SUPERFAMILY (MFS) PROFILE DOMAIN-CONTAINING PROTEIN"/>
    <property type="match status" value="1"/>
</dbReference>
<evidence type="ECO:0000313" key="3">
    <source>
        <dbReference type="Proteomes" id="UP000004208"/>
    </source>
</evidence>
<feature type="transmembrane region" description="Helical" evidence="1">
    <location>
        <begin position="238"/>
        <end position="259"/>
    </location>
</feature>
<dbReference type="OrthoDB" id="1117124at2"/>
<dbReference type="InterPro" id="IPR052528">
    <property type="entry name" value="Sugar_transport-like"/>
</dbReference>
<feature type="transmembrane region" description="Helical" evidence="1">
    <location>
        <begin position="42"/>
        <end position="63"/>
    </location>
</feature>
<sequence>MTADENESGGTSLPHEEHNARRFIWSNGFQNIGDQIVAPKTVLTWLFTSAGVPAAFTSFLVPIRESGSMLPQFALGPWVTSKSSRKGVWILGSVGQAICAALIAVSALLFDGTALGISVLILLAGLALFRAMCSIAGKDVQGRTISKGHRGMITGRATALGGGFTLAVGLILFFLPNDLPQWVMVALLALGASTWALAALVFAGIREPEYEPEDNATAHGFGHMWELVKGDRDLQKFLVVRSLMLVTALSTPFIVVLAQEQGTDLAGLGAFIVASGGAALLGGRVSGWWSDKSSKSTMAWAAATASVVLVLLVLSARLAPESVNAWVMPLGFFAVNLAHTTVRVSRKTYLVDMADGDRRTLITGASNTVMGIMLLVVGAVNSVIAVLGTQAVLLFLAVLGVCGVFGARNLKEVSAS</sequence>
<feature type="transmembrane region" description="Helical" evidence="1">
    <location>
        <begin position="297"/>
        <end position="319"/>
    </location>
</feature>
<dbReference type="PANTHER" id="PTHR23526">
    <property type="entry name" value="INTEGRAL MEMBRANE TRANSPORT PROTEIN-RELATED"/>
    <property type="match status" value="1"/>
</dbReference>
<dbReference type="AlphaFoldDB" id="D7WE31"/>
<gene>
    <name evidence="2" type="ORF">HMPREF0291_12043</name>
</gene>
<protein>
    <submittedName>
        <fullName evidence="2">Tat pathway signal sequence domain protein</fullName>
    </submittedName>
</protein>